<keyword evidence="5" id="KW-1185">Reference proteome</keyword>
<reference evidence="5" key="1">
    <citation type="journal article" date="2019" name="Int. J. Syst. Evol. Microbiol.">
        <title>The Global Catalogue of Microorganisms (GCM) 10K type strain sequencing project: providing services to taxonomists for standard genome sequencing and annotation.</title>
        <authorList>
            <consortium name="The Broad Institute Genomics Platform"/>
            <consortium name="The Broad Institute Genome Sequencing Center for Infectious Disease"/>
            <person name="Wu L."/>
            <person name="Ma J."/>
        </authorList>
    </citation>
    <scope>NUCLEOTIDE SEQUENCE [LARGE SCALE GENOMIC DNA]</scope>
    <source>
        <strain evidence="5">JCM 12763</strain>
    </source>
</reference>
<proteinExistence type="predicted"/>
<feature type="region of interest" description="Disordered" evidence="2">
    <location>
        <begin position="105"/>
        <end position="126"/>
    </location>
</feature>
<keyword evidence="1" id="KW-0808">Transferase</keyword>
<keyword evidence="1" id="KW-0418">Kinase</keyword>
<dbReference type="InterPro" id="IPR050267">
    <property type="entry name" value="Anti-sigma-factor_SerPK"/>
</dbReference>
<protein>
    <submittedName>
        <fullName evidence="4">ATP-binding protein</fullName>
    </submittedName>
</protein>
<gene>
    <name evidence="4" type="ORF">ACFP50_09750</name>
</gene>
<dbReference type="InterPro" id="IPR003594">
    <property type="entry name" value="HATPase_dom"/>
</dbReference>
<dbReference type="Pfam" id="PF13581">
    <property type="entry name" value="HATPase_c_2"/>
    <property type="match status" value="1"/>
</dbReference>
<keyword evidence="4" id="KW-0547">Nucleotide-binding</keyword>
<accession>A0ABW1LVZ6</accession>
<name>A0ABW1LVZ6_9ACTN</name>
<feature type="compositionally biased region" description="Pro residues" evidence="2">
    <location>
        <begin position="116"/>
        <end position="126"/>
    </location>
</feature>
<evidence type="ECO:0000313" key="4">
    <source>
        <dbReference type="EMBL" id="MFC6055729.1"/>
    </source>
</evidence>
<feature type="region of interest" description="Disordered" evidence="2">
    <location>
        <begin position="41"/>
        <end position="61"/>
    </location>
</feature>
<evidence type="ECO:0000256" key="1">
    <source>
        <dbReference type="ARBA" id="ARBA00022527"/>
    </source>
</evidence>
<dbReference type="PANTHER" id="PTHR35526">
    <property type="entry name" value="ANTI-SIGMA-F FACTOR RSBW-RELATED"/>
    <property type="match status" value="1"/>
</dbReference>
<feature type="domain" description="Histidine kinase/HSP90-like ATPase" evidence="3">
    <location>
        <begin position="2"/>
        <end position="88"/>
    </location>
</feature>
<evidence type="ECO:0000259" key="3">
    <source>
        <dbReference type="Pfam" id="PF13581"/>
    </source>
</evidence>
<keyword evidence="1" id="KW-0723">Serine/threonine-protein kinase</keyword>
<dbReference type="EMBL" id="JBHSPT010000022">
    <property type="protein sequence ID" value="MFC6055729.1"/>
    <property type="molecule type" value="Genomic_DNA"/>
</dbReference>
<dbReference type="PANTHER" id="PTHR35526:SF3">
    <property type="entry name" value="ANTI-SIGMA-F FACTOR RSBW"/>
    <property type="match status" value="1"/>
</dbReference>
<dbReference type="Proteomes" id="UP001596242">
    <property type="component" value="Unassembled WGS sequence"/>
</dbReference>
<evidence type="ECO:0000313" key="5">
    <source>
        <dbReference type="Proteomes" id="UP001596242"/>
    </source>
</evidence>
<sequence>MVVAELAAHAITHGRVPGQDAELRLTAEPCGRHVRIEVSDARGERRPVMPQSERPDMDGGRGLALVEPLAGERSATERSGGPGKTVWAVVPCTAPHLFGPRADVPFGSHGLHVPGGIPPGQPRNRN</sequence>
<dbReference type="InterPro" id="IPR036890">
    <property type="entry name" value="HATPase_C_sf"/>
</dbReference>
<feature type="compositionally biased region" description="Basic and acidic residues" evidence="2">
    <location>
        <begin position="41"/>
        <end position="59"/>
    </location>
</feature>
<comment type="caution">
    <text evidence="4">The sequence shown here is derived from an EMBL/GenBank/DDBJ whole genome shotgun (WGS) entry which is preliminary data.</text>
</comment>
<dbReference type="CDD" id="cd16936">
    <property type="entry name" value="HATPase_RsbW-like"/>
    <property type="match status" value="1"/>
</dbReference>
<keyword evidence="4" id="KW-0067">ATP-binding</keyword>
<evidence type="ECO:0000256" key="2">
    <source>
        <dbReference type="SAM" id="MobiDB-lite"/>
    </source>
</evidence>
<organism evidence="4 5">
    <name type="scientific">Streptomyces pratens</name>
    <dbReference type="NCBI Taxonomy" id="887456"/>
    <lineage>
        <taxon>Bacteria</taxon>
        <taxon>Bacillati</taxon>
        <taxon>Actinomycetota</taxon>
        <taxon>Actinomycetes</taxon>
        <taxon>Kitasatosporales</taxon>
        <taxon>Streptomycetaceae</taxon>
        <taxon>Streptomyces</taxon>
    </lineage>
</organism>
<dbReference type="GO" id="GO:0005524">
    <property type="term" value="F:ATP binding"/>
    <property type="evidence" value="ECO:0007669"/>
    <property type="project" value="UniProtKB-KW"/>
</dbReference>
<dbReference type="RefSeq" id="WP_386395361.1">
    <property type="nucleotide sequence ID" value="NZ_JBHSPT010000022.1"/>
</dbReference>
<dbReference type="Gene3D" id="3.30.565.10">
    <property type="entry name" value="Histidine kinase-like ATPase, C-terminal domain"/>
    <property type="match status" value="1"/>
</dbReference>